<dbReference type="EMBL" id="CP036433">
    <property type="protein sequence ID" value="QDU99061.1"/>
    <property type="molecule type" value="Genomic_DNA"/>
</dbReference>
<dbReference type="AlphaFoldDB" id="A0A518E4N8"/>
<evidence type="ECO:0000256" key="2">
    <source>
        <dbReference type="ARBA" id="ARBA00006555"/>
    </source>
</evidence>
<keyword evidence="7" id="KW-0653">Protein transport</keyword>
<feature type="compositionally biased region" description="Basic and acidic residues" evidence="10">
    <location>
        <begin position="126"/>
        <end position="138"/>
    </location>
</feature>
<dbReference type="PANTHER" id="PTHR33446:SF11">
    <property type="entry name" value="TONB3"/>
    <property type="match status" value="1"/>
</dbReference>
<dbReference type="GO" id="GO:0031992">
    <property type="term" value="F:energy transducer activity"/>
    <property type="evidence" value="ECO:0007669"/>
    <property type="project" value="TreeGrafter"/>
</dbReference>
<dbReference type="GO" id="GO:0015031">
    <property type="term" value="P:protein transport"/>
    <property type="evidence" value="ECO:0007669"/>
    <property type="project" value="UniProtKB-KW"/>
</dbReference>
<dbReference type="Gene3D" id="3.30.1150.10">
    <property type="match status" value="1"/>
</dbReference>
<dbReference type="Pfam" id="PF03544">
    <property type="entry name" value="TonB_C"/>
    <property type="match status" value="1"/>
</dbReference>
<dbReference type="InterPro" id="IPR037682">
    <property type="entry name" value="TonB_C"/>
</dbReference>
<keyword evidence="8 11" id="KW-1133">Transmembrane helix</keyword>
<accession>A0A518E4N8</accession>
<dbReference type="OrthoDB" id="1681210at2"/>
<keyword evidence="14" id="KW-1185">Reference proteome</keyword>
<comment type="similarity">
    <text evidence="2">Belongs to the TonB family.</text>
</comment>
<evidence type="ECO:0000256" key="8">
    <source>
        <dbReference type="ARBA" id="ARBA00022989"/>
    </source>
</evidence>
<comment type="subcellular location">
    <subcellularLocation>
        <location evidence="1">Cell inner membrane</location>
        <topology evidence="1">Single-pass membrane protein</topology>
        <orientation evidence="1">Periplasmic side</orientation>
    </subcellularLocation>
</comment>
<dbReference type="Proteomes" id="UP000317648">
    <property type="component" value="Chromosome"/>
</dbReference>
<evidence type="ECO:0000256" key="11">
    <source>
        <dbReference type="SAM" id="Phobius"/>
    </source>
</evidence>
<organism evidence="13 14">
    <name type="scientific">Lignipirellula cremea</name>
    <dbReference type="NCBI Taxonomy" id="2528010"/>
    <lineage>
        <taxon>Bacteria</taxon>
        <taxon>Pseudomonadati</taxon>
        <taxon>Planctomycetota</taxon>
        <taxon>Planctomycetia</taxon>
        <taxon>Pirellulales</taxon>
        <taxon>Pirellulaceae</taxon>
        <taxon>Lignipirellula</taxon>
    </lineage>
</organism>
<dbReference type="InterPro" id="IPR051045">
    <property type="entry name" value="TonB-dependent_transducer"/>
</dbReference>
<keyword evidence="5" id="KW-0997">Cell inner membrane</keyword>
<dbReference type="SUPFAM" id="SSF74653">
    <property type="entry name" value="TolA/TonB C-terminal domain"/>
    <property type="match status" value="1"/>
</dbReference>
<dbReference type="PANTHER" id="PTHR33446">
    <property type="entry name" value="PROTEIN TONB-RELATED"/>
    <property type="match status" value="1"/>
</dbReference>
<dbReference type="PROSITE" id="PS52015">
    <property type="entry name" value="TONB_CTD"/>
    <property type="match status" value="1"/>
</dbReference>
<gene>
    <name evidence="13" type="ORF">Pla8534_69720</name>
</gene>
<feature type="domain" description="TonB C-terminal" evidence="12">
    <location>
        <begin position="178"/>
        <end position="270"/>
    </location>
</feature>
<feature type="transmembrane region" description="Helical" evidence="11">
    <location>
        <begin position="5"/>
        <end position="24"/>
    </location>
</feature>
<dbReference type="InterPro" id="IPR006260">
    <property type="entry name" value="TonB/TolA_C"/>
</dbReference>
<dbReference type="GO" id="GO:0055085">
    <property type="term" value="P:transmembrane transport"/>
    <property type="evidence" value="ECO:0007669"/>
    <property type="project" value="InterPro"/>
</dbReference>
<evidence type="ECO:0000313" key="14">
    <source>
        <dbReference type="Proteomes" id="UP000317648"/>
    </source>
</evidence>
<keyword evidence="4" id="KW-1003">Cell membrane</keyword>
<protein>
    <submittedName>
        <fullName evidence="13">Transport protein TonB</fullName>
    </submittedName>
</protein>
<evidence type="ECO:0000256" key="4">
    <source>
        <dbReference type="ARBA" id="ARBA00022475"/>
    </source>
</evidence>
<dbReference type="GO" id="GO:0098797">
    <property type="term" value="C:plasma membrane protein complex"/>
    <property type="evidence" value="ECO:0007669"/>
    <property type="project" value="TreeGrafter"/>
</dbReference>
<dbReference type="KEGG" id="lcre:Pla8534_69720"/>
<evidence type="ECO:0000256" key="1">
    <source>
        <dbReference type="ARBA" id="ARBA00004383"/>
    </source>
</evidence>
<dbReference type="RefSeq" id="WP_145058786.1">
    <property type="nucleotide sequence ID" value="NZ_CP036433.1"/>
</dbReference>
<evidence type="ECO:0000256" key="10">
    <source>
        <dbReference type="SAM" id="MobiDB-lite"/>
    </source>
</evidence>
<evidence type="ECO:0000313" key="13">
    <source>
        <dbReference type="EMBL" id="QDU99061.1"/>
    </source>
</evidence>
<name>A0A518E4N8_9BACT</name>
<keyword evidence="6 11" id="KW-0812">Transmembrane</keyword>
<dbReference type="NCBIfam" id="TIGR01352">
    <property type="entry name" value="tonB_Cterm"/>
    <property type="match status" value="1"/>
</dbReference>
<sequence length="270" mass="28560">MHLRIACFASGIMHLGLLAGVWLWPARPNDRTPAYTVIQGEPLAAAFTSAPSSAQVTVEIAPPIEVVETPLPPPLPPPTYETFLPAESSKAPASLLEITRQETEPTIVTTAAPLATVESPPSRQPQVDKVEPPSEREPTPLAKAPPTLARQVRPVALVAQQAAIAMPLQVAAAAGAQVDQLPRKLPANPAPAYPPDALRSGIEGRLTLRVKVGADGTVDEAQIATSSGSSSLDQSALRTVLRWRFEPAQRGGEAVAYEVLVPIKFTIQRG</sequence>
<keyword evidence="9 11" id="KW-0472">Membrane</keyword>
<reference evidence="13 14" key="1">
    <citation type="submission" date="2019-02" db="EMBL/GenBank/DDBJ databases">
        <title>Deep-cultivation of Planctomycetes and their phenomic and genomic characterization uncovers novel biology.</title>
        <authorList>
            <person name="Wiegand S."/>
            <person name="Jogler M."/>
            <person name="Boedeker C."/>
            <person name="Pinto D."/>
            <person name="Vollmers J."/>
            <person name="Rivas-Marin E."/>
            <person name="Kohn T."/>
            <person name="Peeters S.H."/>
            <person name="Heuer A."/>
            <person name="Rast P."/>
            <person name="Oberbeckmann S."/>
            <person name="Bunk B."/>
            <person name="Jeske O."/>
            <person name="Meyerdierks A."/>
            <person name="Storesund J.E."/>
            <person name="Kallscheuer N."/>
            <person name="Luecker S."/>
            <person name="Lage O.M."/>
            <person name="Pohl T."/>
            <person name="Merkel B.J."/>
            <person name="Hornburger P."/>
            <person name="Mueller R.-W."/>
            <person name="Bruemmer F."/>
            <person name="Labrenz M."/>
            <person name="Spormann A.M."/>
            <person name="Op den Camp H."/>
            <person name="Overmann J."/>
            <person name="Amann R."/>
            <person name="Jetten M.S.M."/>
            <person name="Mascher T."/>
            <person name="Medema M.H."/>
            <person name="Devos D.P."/>
            <person name="Kaster A.-K."/>
            <person name="Ovreas L."/>
            <person name="Rohde M."/>
            <person name="Galperin M.Y."/>
            <person name="Jogler C."/>
        </authorList>
    </citation>
    <scope>NUCLEOTIDE SEQUENCE [LARGE SCALE GENOMIC DNA]</scope>
    <source>
        <strain evidence="13 14">Pla85_3_4</strain>
    </source>
</reference>
<evidence type="ECO:0000256" key="5">
    <source>
        <dbReference type="ARBA" id="ARBA00022519"/>
    </source>
</evidence>
<evidence type="ECO:0000256" key="3">
    <source>
        <dbReference type="ARBA" id="ARBA00022448"/>
    </source>
</evidence>
<feature type="region of interest" description="Disordered" evidence="10">
    <location>
        <begin position="115"/>
        <end position="142"/>
    </location>
</feature>
<keyword evidence="3" id="KW-0813">Transport</keyword>
<evidence type="ECO:0000256" key="6">
    <source>
        <dbReference type="ARBA" id="ARBA00022692"/>
    </source>
</evidence>
<evidence type="ECO:0000259" key="12">
    <source>
        <dbReference type="PROSITE" id="PS52015"/>
    </source>
</evidence>
<evidence type="ECO:0000256" key="9">
    <source>
        <dbReference type="ARBA" id="ARBA00023136"/>
    </source>
</evidence>
<proteinExistence type="inferred from homology"/>
<evidence type="ECO:0000256" key="7">
    <source>
        <dbReference type="ARBA" id="ARBA00022927"/>
    </source>
</evidence>